<proteinExistence type="predicted"/>
<gene>
    <name evidence="2" type="ORF">RND71_042384</name>
</gene>
<dbReference type="EMBL" id="JAVYJV010000024">
    <property type="protein sequence ID" value="KAK4337897.1"/>
    <property type="molecule type" value="Genomic_DNA"/>
</dbReference>
<name>A0AAE1UP32_9SOLA</name>
<evidence type="ECO:0000313" key="2">
    <source>
        <dbReference type="EMBL" id="KAK4337897.1"/>
    </source>
</evidence>
<organism evidence="2 3">
    <name type="scientific">Anisodus tanguticus</name>
    <dbReference type="NCBI Taxonomy" id="243964"/>
    <lineage>
        <taxon>Eukaryota</taxon>
        <taxon>Viridiplantae</taxon>
        <taxon>Streptophyta</taxon>
        <taxon>Embryophyta</taxon>
        <taxon>Tracheophyta</taxon>
        <taxon>Spermatophyta</taxon>
        <taxon>Magnoliopsida</taxon>
        <taxon>eudicotyledons</taxon>
        <taxon>Gunneridae</taxon>
        <taxon>Pentapetalae</taxon>
        <taxon>asterids</taxon>
        <taxon>lamiids</taxon>
        <taxon>Solanales</taxon>
        <taxon>Solanaceae</taxon>
        <taxon>Solanoideae</taxon>
        <taxon>Hyoscyameae</taxon>
        <taxon>Anisodus</taxon>
    </lineage>
</organism>
<sequence>MYFISRRDYGSAGLPTFYDDPDVSYTIRNTIKILDEKRRKWLKLHPSFTHGEKERPRMSLSPMDFFTQNSLNQH</sequence>
<feature type="region of interest" description="Disordered" evidence="1">
    <location>
        <begin position="51"/>
        <end position="74"/>
    </location>
</feature>
<dbReference type="AlphaFoldDB" id="A0AAE1UP32"/>
<comment type="caution">
    <text evidence="2">The sequence shown here is derived from an EMBL/GenBank/DDBJ whole genome shotgun (WGS) entry which is preliminary data.</text>
</comment>
<dbReference type="Proteomes" id="UP001291623">
    <property type="component" value="Unassembled WGS sequence"/>
</dbReference>
<accession>A0AAE1UP32</accession>
<evidence type="ECO:0000313" key="3">
    <source>
        <dbReference type="Proteomes" id="UP001291623"/>
    </source>
</evidence>
<evidence type="ECO:0000256" key="1">
    <source>
        <dbReference type="SAM" id="MobiDB-lite"/>
    </source>
</evidence>
<keyword evidence="3" id="KW-1185">Reference proteome</keyword>
<protein>
    <submittedName>
        <fullName evidence="2">Uncharacterized protein</fullName>
    </submittedName>
</protein>
<reference evidence="2" key="1">
    <citation type="submission" date="2023-12" db="EMBL/GenBank/DDBJ databases">
        <title>Genome assembly of Anisodus tanguticus.</title>
        <authorList>
            <person name="Wang Y.-J."/>
        </authorList>
    </citation>
    <scope>NUCLEOTIDE SEQUENCE</scope>
    <source>
        <strain evidence="2">KB-2021</strain>
        <tissue evidence="2">Leaf</tissue>
    </source>
</reference>